<dbReference type="EMBL" id="LVKB01000160">
    <property type="protein sequence ID" value="ORD95896.1"/>
    <property type="molecule type" value="Genomic_DNA"/>
</dbReference>
<proteinExistence type="predicted"/>
<protein>
    <submittedName>
        <fullName evidence="1">Uncharacterized protein</fullName>
    </submittedName>
</protein>
<accession>A0A1X0Q818</accession>
<comment type="caution">
    <text evidence="1">The sequence shown here is derived from an EMBL/GenBank/DDBJ whole genome shotgun (WGS) entry which is preliminary data.</text>
</comment>
<evidence type="ECO:0000313" key="1">
    <source>
        <dbReference type="EMBL" id="ORD95896.1"/>
    </source>
</evidence>
<organism evidence="1 2">
    <name type="scientific">Hepatospora eriocheir</name>
    <dbReference type="NCBI Taxonomy" id="1081669"/>
    <lineage>
        <taxon>Eukaryota</taxon>
        <taxon>Fungi</taxon>
        <taxon>Fungi incertae sedis</taxon>
        <taxon>Microsporidia</taxon>
        <taxon>Hepatosporidae</taxon>
        <taxon>Hepatospora</taxon>
    </lineage>
</organism>
<gene>
    <name evidence="1" type="ORF">HERIO_2120</name>
</gene>
<dbReference type="Proteomes" id="UP000192356">
    <property type="component" value="Unassembled WGS sequence"/>
</dbReference>
<keyword evidence="2" id="KW-1185">Reference proteome</keyword>
<evidence type="ECO:0000313" key="2">
    <source>
        <dbReference type="Proteomes" id="UP000192356"/>
    </source>
</evidence>
<name>A0A1X0Q818_9MICR</name>
<reference evidence="1 2" key="1">
    <citation type="journal article" date="2017" name="Environ. Microbiol.">
        <title>Decay of the glycolytic pathway and adaptation to intranuclear parasitism within Enterocytozoonidae microsporidia.</title>
        <authorList>
            <person name="Wiredu Boakye D."/>
            <person name="Jaroenlak P."/>
            <person name="Prachumwat A."/>
            <person name="Williams T.A."/>
            <person name="Bateman K.S."/>
            <person name="Itsathitphaisarn O."/>
            <person name="Sritunyalucksana K."/>
            <person name="Paszkiewicz K.H."/>
            <person name="Moore K.A."/>
            <person name="Stentiford G.D."/>
            <person name="Williams B.A."/>
        </authorList>
    </citation>
    <scope>NUCLEOTIDE SEQUENCE [LARGE SCALE GENOMIC DNA]</scope>
    <source>
        <strain evidence="1 2">GB1</strain>
    </source>
</reference>
<sequence>MNQNNKEYKFILKLSKSNDSELVEFDEDTNFNFMIIENNLCISYSGPNIRKEYFLIEIFKKRFTFGFSNYLNSFILKLNSDDL</sequence>
<dbReference type="VEuPathDB" id="MicrosporidiaDB:A0H76_297"/>
<dbReference type="VEuPathDB" id="MicrosporidiaDB:HERIO_2120"/>
<dbReference type="AlphaFoldDB" id="A0A1X0Q818"/>